<reference evidence="2" key="1">
    <citation type="submission" date="2024-02" db="EMBL/GenBank/DDBJ databases">
        <authorList>
            <consortium name="ELIXIR-Norway"/>
            <consortium name="Elixir Norway"/>
        </authorList>
    </citation>
    <scope>NUCLEOTIDE SEQUENCE</scope>
</reference>
<feature type="compositionally biased region" description="Polar residues" evidence="1">
    <location>
        <begin position="84"/>
        <end position="97"/>
    </location>
</feature>
<proteinExistence type="predicted"/>
<evidence type="ECO:0000313" key="2">
    <source>
        <dbReference type="EMBL" id="CAK9278251.1"/>
    </source>
</evidence>
<accession>A0ABP0XIR8</accession>
<organism evidence="2 3">
    <name type="scientific">Sphagnum jensenii</name>
    <dbReference type="NCBI Taxonomy" id="128206"/>
    <lineage>
        <taxon>Eukaryota</taxon>
        <taxon>Viridiplantae</taxon>
        <taxon>Streptophyta</taxon>
        <taxon>Embryophyta</taxon>
        <taxon>Bryophyta</taxon>
        <taxon>Sphagnophytina</taxon>
        <taxon>Sphagnopsida</taxon>
        <taxon>Sphagnales</taxon>
        <taxon>Sphagnaceae</taxon>
        <taxon>Sphagnum</taxon>
    </lineage>
</organism>
<feature type="compositionally biased region" description="Polar residues" evidence="1">
    <location>
        <begin position="32"/>
        <end position="49"/>
    </location>
</feature>
<evidence type="ECO:0000313" key="3">
    <source>
        <dbReference type="Proteomes" id="UP001497444"/>
    </source>
</evidence>
<gene>
    <name evidence="2" type="ORF">CSSPJE1EN1_LOCUS23729</name>
</gene>
<feature type="region of interest" description="Disordered" evidence="1">
    <location>
        <begin position="1"/>
        <end position="102"/>
    </location>
</feature>
<protein>
    <submittedName>
        <fullName evidence="2">Uncharacterized protein</fullName>
    </submittedName>
</protein>
<feature type="compositionally biased region" description="Polar residues" evidence="1">
    <location>
        <begin position="352"/>
        <end position="363"/>
    </location>
</feature>
<keyword evidence="3" id="KW-1185">Reference proteome</keyword>
<dbReference type="EMBL" id="OZ020103">
    <property type="protein sequence ID" value="CAK9278251.1"/>
    <property type="molecule type" value="Genomic_DNA"/>
</dbReference>
<name>A0ABP0XIR8_9BRYO</name>
<sequence length="487" mass="54312">MTKMEICSEAEDLQTSKLNELKPNGGGGAQAASPTGNENLLTVNGSIDSPSLELNEAPSKPSSSHRGARSARREGPRTKHRQTRPLSRTRQNTSSQARPCKQTCPRAMADCAKITSDNHLRQLPHWASRQNLQRARPRPLADLTSFRYLQKDLFPPPALQIFFLDLLAKGAKAQLNHTVKIQFPDLHKQFRNTRALTIMAIKLGEALEIEAADSYIKRPVGPMITIELRDITKLAGYIIIPSMAEGAEMNDTVAQRILYSGLSNQCRRLSLEDKRRSEGAITPKAKLNFGIQELASPQAPNPASNANPFAVLREGNPGAEAVKKIHEDLKEGWTFQGRKKHTLKMASPRQVLLQSPAHTSSLEVTPGGRRKQAHSDVPYSYFASLGISVPPSQEHAKTRIWPVLTRAKNDQKEILVYSKNNTPPSLPLNIRITGSSEAEWTQDFALADLTQRIETELEEKVLKYNLNLKDRLTLEWSWQEDHEALDS</sequence>
<feature type="region of interest" description="Disordered" evidence="1">
    <location>
        <begin position="349"/>
        <end position="373"/>
    </location>
</feature>
<dbReference type="Proteomes" id="UP001497444">
    <property type="component" value="Chromosome 8"/>
</dbReference>
<evidence type="ECO:0000256" key="1">
    <source>
        <dbReference type="SAM" id="MobiDB-lite"/>
    </source>
</evidence>